<comment type="caution">
    <text evidence="2">The sequence shown here is derived from an EMBL/GenBank/DDBJ whole genome shotgun (WGS) entry which is preliminary data.</text>
</comment>
<evidence type="ECO:0000313" key="2">
    <source>
        <dbReference type="EMBL" id="GFY41860.1"/>
    </source>
</evidence>
<evidence type="ECO:0000313" key="3">
    <source>
        <dbReference type="Proteomes" id="UP000886998"/>
    </source>
</evidence>
<dbReference type="OrthoDB" id="10507918at2759"/>
<feature type="region of interest" description="Disordered" evidence="1">
    <location>
        <begin position="1"/>
        <end position="65"/>
    </location>
</feature>
<name>A0A8X6WW71_9ARAC</name>
<feature type="compositionally biased region" description="Polar residues" evidence="1">
    <location>
        <begin position="1"/>
        <end position="13"/>
    </location>
</feature>
<dbReference type="AlphaFoldDB" id="A0A8X6WW71"/>
<accession>A0A8X6WW71</accession>
<evidence type="ECO:0000256" key="1">
    <source>
        <dbReference type="SAM" id="MobiDB-lite"/>
    </source>
</evidence>
<keyword evidence="3" id="KW-1185">Reference proteome</keyword>
<gene>
    <name evidence="2" type="ORF">TNIN_201901</name>
</gene>
<dbReference type="EMBL" id="BMAV01002723">
    <property type="protein sequence ID" value="GFY41860.1"/>
    <property type="molecule type" value="Genomic_DNA"/>
</dbReference>
<sequence length="156" mass="17375">MRHILHQSSSGEKQQQRERERVGNNSESEVLHPGRTNHRRSGSYLTFPEKEGGVPPKVGHHCPNEPAIWSDPSNCPRVVGWTDKATTLLPVACHSEGRNDAWWSEGLRGCPSEVSLVPRLLTISRLVARGRHESVARLQPHGISDLTVNTLSLLKE</sequence>
<protein>
    <submittedName>
        <fullName evidence="2">Uncharacterized protein</fullName>
    </submittedName>
</protein>
<organism evidence="2 3">
    <name type="scientific">Trichonephila inaurata madagascariensis</name>
    <dbReference type="NCBI Taxonomy" id="2747483"/>
    <lineage>
        <taxon>Eukaryota</taxon>
        <taxon>Metazoa</taxon>
        <taxon>Ecdysozoa</taxon>
        <taxon>Arthropoda</taxon>
        <taxon>Chelicerata</taxon>
        <taxon>Arachnida</taxon>
        <taxon>Araneae</taxon>
        <taxon>Araneomorphae</taxon>
        <taxon>Entelegynae</taxon>
        <taxon>Araneoidea</taxon>
        <taxon>Nephilidae</taxon>
        <taxon>Trichonephila</taxon>
        <taxon>Trichonephila inaurata</taxon>
    </lineage>
</organism>
<proteinExistence type="predicted"/>
<dbReference type="Proteomes" id="UP000886998">
    <property type="component" value="Unassembled WGS sequence"/>
</dbReference>
<reference evidence="2" key="1">
    <citation type="submission" date="2020-08" db="EMBL/GenBank/DDBJ databases">
        <title>Multicomponent nature underlies the extraordinary mechanical properties of spider dragline silk.</title>
        <authorList>
            <person name="Kono N."/>
            <person name="Nakamura H."/>
            <person name="Mori M."/>
            <person name="Yoshida Y."/>
            <person name="Ohtoshi R."/>
            <person name="Malay A.D."/>
            <person name="Moran D.A.P."/>
            <person name="Tomita M."/>
            <person name="Numata K."/>
            <person name="Arakawa K."/>
        </authorList>
    </citation>
    <scope>NUCLEOTIDE SEQUENCE</scope>
</reference>